<keyword evidence="2" id="KW-0456">Lyase</keyword>
<dbReference type="PANTHER" id="PTHR28004:SF2">
    <property type="entry name" value="D-SERINE DEHYDRATASE"/>
    <property type="match status" value="1"/>
</dbReference>
<name>A0A2A4X1V0_9GAMM</name>
<reference evidence="5" key="1">
    <citation type="submission" date="2017-08" db="EMBL/GenBank/DDBJ databases">
        <title>A dynamic microbial community with high functional redundancy inhabits the cold, oxic subseafloor aquifer.</title>
        <authorList>
            <person name="Tully B.J."/>
            <person name="Wheat C.G."/>
            <person name="Glazer B.T."/>
            <person name="Huber J.A."/>
        </authorList>
    </citation>
    <scope>NUCLEOTIDE SEQUENCE [LARGE SCALE GENOMIC DNA]</scope>
</reference>
<feature type="domain" description="D-serine dehydratase-like" evidence="3">
    <location>
        <begin position="307"/>
        <end position="396"/>
    </location>
</feature>
<dbReference type="InterPro" id="IPR051466">
    <property type="entry name" value="D-amino_acid_metab_enzyme"/>
</dbReference>
<evidence type="ECO:0000256" key="1">
    <source>
        <dbReference type="ARBA" id="ARBA00005323"/>
    </source>
</evidence>
<gene>
    <name evidence="4" type="ORF">COB20_10935</name>
</gene>
<organism evidence="4 5">
    <name type="scientific">SAR86 cluster bacterium</name>
    <dbReference type="NCBI Taxonomy" id="2030880"/>
    <lineage>
        <taxon>Bacteria</taxon>
        <taxon>Pseudomonadati</taxon>
        <taxon>Pseudomonadota</taxon>
        <taxon>Gammaproteobacteria</taxon>
        <taxon>SAR86 cluster</taxon>
    </lineage>
</organism>
<protein>
    <submittedName>
        <fullName evidence="4">Alanine racemase</fullName>
    </submittedName>
</protein>
<dbReference type="InterPro" id="IPR042208">
    <property type="entry name" value="D-ser_dehydrat-like_sf"/>
</dbReference>
<dbReference type="PANTHER" id="PTHR28004">
    <property type="entry name" value="ZGC:162816-RELATED"/>
    <property type="match status" value="1"/>
</dbReference>
<proteinExistence type="inferred from homology"/>
<comment type="caution">
    <text evidence="4">The sequence shown here is derived from an EMBL/GenBank/DDBJ whole genome shotgun (WGS) entry which is preliminary data.</text>
</comment>
<dbReference type="InterPro" id="IPR001608">
    <property type="entry name" value="Ala_racemase_N"/>
</dbReference>
<dbReference type="AlphaFoldDB" id="A0A2A4X1V0"/>
<dbReference type="Pfam" id="PF01168">
    <property type="entry name" value="Ala_racemase_N"/>
    <property type="match status" value="1"/>
</dbReference>
<evidence type="ECO:0000313" key="5">
    <source>
        <dbReference type="Proteomes" id="UP000218767"/>
    </source>
</evidence>
<dbReference type="Gene3D" id="2.40.37.20">
    <property type="entry name" value="D-serine dehydratase-like domain"/>
    <property type="match status" value="1"/>
</dbReference>
<evidence type="ECO:0000259" key="3">
    <source>
        <dbReference type="SMART" id="SM01119"/>
    </source>
</evidence>
<dbReference type="Pfam" id="PF14031">
    <property type="entry name" value="D-ser_dehydrat"/>
    <property type="match status" value="1"/>
</dbReference>
<dbReference type="CDD" id="cd06819">
    <property type="entry name" value="PLPDE_III_LS_D-TA"/>
    <property type="match status" value="1"/>
</dbReference>
<dbReference type="EMBL" id="NVUL01000059">
    <property type="protein sequence ID" value="PCI76291.1"/>
    <property type="molecule type" value="Genomic_DNA"/>
</dbReference>
<comment type="similarity">
    <text evidence="1">Belongs to the DSD1 family.</text>
</comment>
<dbReference type="InterPro" id="IPR029066">
    <property type="entry name" value="PLP-binding_barrel"/>
</dbReference>
<dbReference type="GO" id="GO:0036088">
    <property type="term" value="P:D-serine catabolic process"/>
    <property type="evidence" value="ECO:0007669"/>
    <property type="project" value="TreeGrafter"/>
</dbReference>
<dbReference type="Proteomes" id="UP000218767">
    <property type="component" value="Unassembled WGS sequence"/>
</dbReference>
<accession>A0A2A4X1V0</accession>
<sequence length="413" mass="44607">MTSKSISRRRFLQAGGAAAIGLPSFARGYTASEMRGFYANGEMSINVSKWELDTPALCVDLDLLEANLDHMASTMTANGIASRPHAKTHKCPTIAQMQMDRGSVGICTAKVSEAEAMFQNGIDQILNTTGNVTPTKISRAMNLRAQCPGFIQATDSEPNARLLSEAAVSMGIVADVVVDVDPGIRRTGTPFGQPALRLAQLVDQLPGLNFRGMLCYDAAAQHVVGFQTRKAQTLERMIQATDTLELMQRSGLNTEIFSGGGTGTYNIDHETKGMTDVQVGSYVFMDAQYISIGGEEDIEVYSDFATSLTVMTTVLNDQYEGRATSDAGAKACTINQPWPIVKGESGITYRSGSDEFGTIIYGDDPSRNYKVGDKLEVIVSHCDPVVNLYDQMYAIRGDKVEAVWPISARGMSA</sequence>
<dbReference type="PROSITE" id="PS51318">
    <property type="entry name" value="TAT"/>
    <property type="match status" value="1"/>
</dbReference>
<dbReference type="GO" id="GO:0008721">
    <property type="term" value="F:D-serine ammonia-lyase activity"/>
    <property type="evidence" value="ECO:0007669"/>
    <property type="project" value="TreeGrafter"/>
</dbReference>
<evidence type="ECO:0000313" key="4">
    <source>
        <dbReference type="EMBL" id="PCI76291.1"/>
    </source>
</evidence>
<dbReference type="SMART" id="SM01119">
    <property type="entry name" value="D-ser_dehydrat"/>
    <property type="match status" value="1"/>
</dbReference>
<dbReference type="InterPro" id="IPR006311">
    <property type="entry name" value="TAT_signal"/>
</dbReference>
<dbReference type="InterPro" id="IPR026956">
    <property type="entry name" value="D-ser_dehydrat-like_dom"/>
</dbReference>
<evidence type="ECO:0000256" key="2">
    <source>
        <dbReference type="ARBA" id="ARBA00023239"/>
    </source>
</evidence>
<dbReference type="SUPFAM" id="SSF51419">
    <property type="entry name" value="PLP-binding barrel"/>
    <property type="match status" value="1"/>
</dbReference>
<dbReference type="Gene3D" id="3.20.20.10">
    <property type="entry name" value="Alanine racemase"/>
    <property type="match status" value="1"/>
</dbReference>